<dbReference type="InterPro" id="IPR035396">
    <property type="entry name" value="Bac_rhamnosid6H"/>
</dbReference>
<keyword evidence="10" id="KW-1185">Reference proteome</keyword>
<dbReference type="Pfam" id="PF17389">
    <property type="entry name" value="Bac_rhamnosid6H"/>
    <property type="match status" value="1"/>
</dbReference>
<feature type="domain" description="Alpha-L-rhamnosidase concanavalin-like" evidence="5">
    <location>
        <begin position="372"/>
        <end position="457"/>
    </location>
</feature>
<dbReference type="Proteomes" id="UP000198984">
    <property type="component" value="Unassembled WGS sequence"/>
</dbReference>
<proteinExistence type="predicted"/>
<reference evidence="9 10" key="1">
    <citation type="submission" date="2016-10" db="EMBL/GenBank/DDBJ databases">
        <authorList>
            <person name="de Groot N.N."/>
        </authorList>
    </citation>
    <scope>NUCLEOTIDE SEQUENCE [LARGE SCALE GENOMIC DNA]</scope>
    <source>
        <strain evidence="9 10">DSM 21039</strain>
    </source>
</reference>
<organism evidence="9 10">
    <name type="scientific">Chitinophaga rupis</name>
    <dbReference type="NCBI Taxonomy" id="573321"/>
    <lineage>
        <taxon>Bacteria</taxon>
        <taxon>Pseudomonadati</taxon>
        <taxon>Bacteroidota</taxon>
        <taxon>Chitinophagia</taxon>
        <taxon>Chitinophagales</taxon>
        <taxon>Chitinophagaceae</taxon>
        <taxon>Chitinophaga</taxon>
    </lineage>
</organism>
<evidence type="ECO:0000256" key="3">
    <source>
        <dbReference type="ARBA" id="ARBA00022801"/>
    </source>
</evidence>
<dbReference type="Pfam" id="PF05592">
    <property type="entry name" value="Bac_rhamnosid"/>
    <property type="match status" value="1"/>
</dbReference>
<dbReference type="Gene3D" id="2.60.420.10">
    <property type="entry name" value="Maltose phosphorylase, domain 3"/>
    <property type="match status" value="1"/>
</dbReference>
<accession>A0A1H8ATS3</accession>
<name>A0A1H8ATS3_9BACT</name>
<feature type="signal peptide" evidence="4">
    <location>
        <begin position="1"/>
        <end position="23"/>
    </location>
</feature>
<dbReference type="GO" id="GO:0030596">
    <property type="term" value="F:alpha-L-rhamnosidase activity"/>
    <property type="evidence" value="ECO:0007669"/>
    <property type="project" value="UniProtKB-EC"/>
</dbReference>
<dbReference type="EMBL" id="FOBB01000006">
    <property type="protein sequence ID" value="SEM73943.1"/>
    <property type="molecule type" value="Genomic_DNA"/>
</dbReference>
<dbReference type="RefSeq" id="WP_089917189.1">
    <property type="nucleotide sequence ID" value="NZ_FOBB01000006.1"/>
</dbReference>
<sequence>MIQQHFFRVCFTLCLLAQLQTHAQSLAVVNIKELRCEARQSPVGIDVPHPVFSWQLESIGRDVQQTHYRLLVATSEALLAGTPDLWDSGKIPSAQSSFIPYVGKPLQSAASCYWKVEVWTNKGGPATAAGVFTTGIMQAQEWNKAQWIAYENLPDSSKIYPGVHGNGNKLGSKGLQRSVVPYLRKSFLVQKQVQQALVFVSGLGQYELYLNGNKIGNDFLTPGWTNYNKVCLYNSFDVTQQLKPEENVIGAIVGNGFFNVNRERYRKLVIAQGYPMLRAKLVIRYTDGTSTEIVTDNSWKTAPSPITFTSIYGGESYDATLEQQGWCRPGFKDAAWKAALPVQSPGGEMRAQREYPLQVMDSFTVQGTYTPQPGRYVVDFGQNASGIIRIKVKGKKGAVVRITPAELLDDEHLPYQKASGSPYYFSYTLKGEGTEEWTPRFSYYGLRYAMVEGAEPAATYKDGDSAQLQDITFLHTRNSAPTVGSFSCSDTLFNRIFALINWGIKSNLASVATDCPHREKLGWLEQTYLLRNCVGYNYDVLNLFNKTVNDMMEAQLPDGLVPDIAPEYVEFDGGFRDSPEWGSASIQIPWFLYTWYGDRQVLERAYDMMQRYIAYLGSRAQDHILDYGLGDWYDMGPKHPGIAQLTPLALTATAIYYQDADAMAKIATALGKRADVSRYRSLADSIRKAFNKKFFNPATGTYSTGSQTAYAMPLYTGLVEGRYRQKVFSNLQDSIRKGNYALTAGDIGYHYLVSVLSNGGASQLLYDMNKRDDVPGYAFQLKHGATALTESWPALRYVSNNHMMLGHLMEWFYNGLAGIRQAPDSKGFTLLKIAPIPVTGMDWVKAGFETLHGPVQVAWHKEGKKFALEVTIPANTQARIIMPGSKKPELIGSGTYSFTTQL</sequence>
<keyword evidence="4" id="KW-0732">Signal</keyword>
<dbReference type="Pfam" id="PF25788">
    <property type="entry name" value="Ig_Rha78A_N"/>
    <property type="match status" value="1"/>
</dbReference>
<feature type="domain" description="Alpha-L-rhamnosidase six-hairpin glycosidase" evidence="7">
    <location>
        <begin position="482"/>
        <end position="815"/>
    </location>
</feature>
<comment type="catalytic activity">
    <reaction evidence="1">
        <text>Hydrolysis of terminal non-reducing alpha-L-rhamnose residues in alpha-L-rhamnosides.</text>
        <dbReference type="EC" id="3.2.1.40"/>
    </reaction>
</comment>
<dbReference type="OrthoDB" id="9766741at2"/>
<evidence type="ECO:0000259" key="7">
    <source>
        <dbReference type="Pfam" id="PF17389"/>
    </source>
</evidence>
<dbReference type="PANTHER" id="PTHR33307:SF11">
    <property type="entry name" value="ALPHA-L-RHAMNOSIDASE"/>
    <property type="match status" value="1"/>
</dbReference>
<dbReference type="Pfam" id="PF17390">
    <property type="entry name" value="Bac_rhamnosid_C"/>
    <property type="match status" value="1"/>
</dbReference>
<evidence type="ECO:0000313" key="10">
    <source>
        <dbReference type="Proteomes" id="UP000198984"/>
    </source>
</evidence>
<dbReference type="GO" id="GO:0005975">
    <property type="term" value="P:carbohydrate metabolic process"/>
    <property type="evidence" value="ECO:0007669"/>
    <property type="project" value="InterPro"/>
</dbReference>
<dbReference type="InterPro" id="IPR013783">
    <property type="entry name" value="Ig-like_fold"/>
</dbReference>
<dbReference type="EC" id="3.2.1.40" evidence="2"/>
<evidence type="ECO:0000259" key="5">
    <source>
        <dbReference type="Pfam" id="PF05592"/>
    </source>
</evidence>
<dbReference type="SUPFAM" id="SSF48208">
    <property type="entry name" value="Six-hairpin glycosidases"/>
    <property type="match status" value="1"/>
</dbReference>
<evidence type="ECO:0000313" key="9">
    <source>
        <dbReference type="EMBL" id="SEM73943.1"/>
    </source>
</evidence>
<dbReference type="InterPro" id="IPR012341">
    <property type="entry name" value="6hp_glycosidase-like_sf"/>
</dbReference>
<dbReference type="PANTHER" id="PTHR33307">
    <property type="entry name" value="ALPHA-RHAMNOSIDASE (EUROFUNG)"/>
    <property type="match status" value="1"/>
</dbReference>
<dbReference type="InterPro" id="IPR008902">
    <property type="entry name" value="Rhamnosid_concanavalin"/>
</dbReference>
<dbReference type="Pfam" id="PF08531">
    <property type="entry name" value="Bac_rhamnosid_N"/>
    <property type="match status" value="1"/>
</dbReference>
<keyword evidence="3" id="KW-0378">Hydrolase</keyword>
<dbReference type="InterPro" id="IPR008928">
    <property type="entry name" value="6-hairpin_glycosidase_sf"/>
</dbReference>
<dbReference type="Gene3D" id="2.60.40.10">
    <property type="entry name" value="Immunoglobulins"/>
    <property type="match status" value="1"/>
</dbReference>
<evidence type="ECO:0000259" key="6">
    <source>
        <dbReference type="Pfam" id="PF08531"/>
    </source>
</evidence>
<dbReference type="InterPro" id="IPR035398">
    <property type="entry name" value="Bac_rhamnosid_C"/>
</dbReference>
<gene>
    <name evidence="9" type="ORF">SAMN04488505_10612</name>
</gene>
<dbReference type="PIRSF" id="PIRSF010631">
    <property type="entry name" value="A-rhamnsds"/>
    <property type="match status" value="1"/>
</dbReference>
<evidence type="ECO:0000256" key="1">
    <source>
        <dbReference type="ARBA" id="ARBA00001445"/>
    </source>
</evidence>
<dbReference type="STRING" id="573321.SAMN04488505_10612"/>
<evidence type="ECO:0000256" key="2">
    <source>
        <dbReference type="ARBA" id="ARBA00012652"/>
    </source>
</evidence>
<dbReference type="Gene3D" id="2.60.120.260">
    <property type="entry name" value="Galactose-binding domain-like"/>
    <property type="match status" value="2"/>
</dbReference>
<feature type="domain" description="Alpha-L-rhamnosidase C-terminal" evidence="8">
    <location>
        <begin position="818"/>
        <end position="890"/>
    </location>
</feature>
<dbReference type="InterPro" id="IPR013737">
    <property type="entry name" value="Bac_rhamnosid_N"/>
</dbReference>
<dbReference type="AlphaFoldDB" id="A0A1H8ATS3"/>
<dbReference type="InterPro" id="IPR016007">
    <property type="entry name" value="Alpha_rhamnosid"/>
</dbReference>
<feature type="chain" id="PRO_5011508556" description="alpha-L-rhamnosidase" evidence="4">
    <location>
        <begin position="24"/>
        <end position="902"/>
    </location>
</feature>
<dbReference type="Gene3D" id="1.50.10.10">
    <property type="match status" value="1"/>
</dbReference>
<feature type="domain" description="Bacterial alpha-L-rhamnosidase N-terminal" evidence="6">
    <location>
        <begin position="191"/>
        <end position="360"/>
    </location>
</feature>
<evidence type="ECO:0000256" key="4">
    <source>
        <dbReference type="SAM" id="SignalP"/>
    </source>
</evidence>
<evidence type="ECO:0000259" key="8">
    <source>
        <dbReference type="Pfam" id="PF17390"/>
    </source>
</evidence>
<protein>
    <recommendedName>
        <fullName evidence="2">alpha-L-rhamnosidase</fullName>
        <ecNumber evidence="2">3.2.1.40</ecNumber>
    </recommendedName>
</protein>